<sequence length="397" mass="45007">MSTLSSHLLKLTMNFTKKSLVLVAFSFVTVMFSQEKPEVKIGGALRFNYNLSSWKDGQKKRGGDFGFDVFRINAKAKYKGIKLNAEYRFYSQSFGGGMLKQGWLGYDFNDNDNIQLGLTQVPFGITQYNSHSWFFGINYYLGLEDDHDMGVKFTHKGEKWEYALAFFKNAEELNFGSNSDVSDSRYSYDVASIDIDGDGNLDLRYKETNQLNGKVNYHFGSENTQHQIGFSAQYGGLYNLDTEDTSSHHAFALHYQLNVKNFDAKAQVSTYKYNTKNTTYSDLIALTAYGAPYLTATEATTYTLGAAYTFPVKWKPISSIQVYNDFGYMDKAAENFEDSLMNVFGFLVTAGNVYTYIDFAAGKDHPWLGPVWTNALANGTPNADWDMRFNINIGYYF</sequence>
<dbReference type="Gene3D" id="2.40.160.10">
    <property type="entry name" value="Porin"/>
    <property type="match status" value="1"/>
</dbReference>
<comment type="caution">
    <text evidence="1">The sequence shown here is derived from an EMBL/GenBank/DDBJ whole genome shotgun (WGS) entry which is preliminary data.</text>
</comment>
<dbReference type="InterPro" id="IPR023614">
    <property type="entry name" value="Porin_dom_sf"/>
</dbReference>
<evidence type="ECO:0000313" key="2">
    <source>
        <dbReference type="Proteomes" id="UP000256884"/>
    </source>
</evidence>
<keyword evidence="2" id="KW-1185">Reference proteome</keyword>
<evidence type="ECO:0000313" key="1">
    <source>
        <dbReference type="EMBL" id="REH56651.1"/>
    </source>
</evidence>
<dbReference type="RefSeq" id="WP_245939420.1">
    <property type="nucleotide sequence ID" value="NZ_QUNS01000001.1"/>
</dbReference>
<organism evidence="1 2">
    <name type="scientific">Tenacibaculum gallaicum</name>
    <dbReference type="NCBI Taxonomy" id="561505"/>
    <lineage>
        <taxon>Bacteria</taxon>
        <taxon>Pseudomonadati</taxon>
        <taxon>Bacteroidota</taxon>
        <taxon>Flavobacteriia</taxon>
        <taxon>Flavobacteriales</taxon>
        <taxon>Flavobacteriaceae</taxon>
        <taxon>Tenacibaculum</taxon>
    </lineage>
</organism>
<gene>
    <name evidence="1" type="ORF">C7448_101693</name>
</gene>
<dbReference type="AlphaFoldDB" id="A0A3E0IDC9"/>
<accession>A0A3E0IDC9</accession>
<reference evidence="1 2" key="1">
    <citation type="submission" date="2018-08" db="EMBL/GenBank/DDBJ databases">
        <title>Genomic Encyclopedia of Type Strains, Phase IV (KMG-IV): sequencing the most valuable type-strain genomes for metagenomic binning, comparative biology and taxonomic classification.</title>
        <authorList>
            <person name="Goeker M."/>
        </authorList>
    </citation>
    <scope>NUCLEOTIDE SEQUENCE [LARGE SCALE GENOMIC DNA]</scope>
    <source>
        <strain evidence="1 2">DSM 18841</strain>
    </source>
</reference>
<dbReference type="SUPFAM" id="SSF56935">
    <property type="entry name" value="Porins"/>
    <property type="match status" value="1"/>
</dbReference>
<dbReference type="Proteomes" id="UP000256884">
    <property type="component" value="Unassembled WGS sequence"/>
</dbReference>
<name>A0A3E0IDC9_9FLAO</name>
<proteinExistence type="predicted"/>
<evidence type="ECO:0008006" key="3">
    <source>
        <dbReference type="Google" id="ProtNLM"/>
    </source>
</evidence>
<protein>
    <recommendedName>
        <fullName evidence="3">Phosphate-selective porin O/P</fullName>
    </recommendedName>
</protein>
<dbReference type="EMBL" id="QUNS01000001">
    <property type="protein sequence ID" value="REH56651.1"/>
    <property type="molecule type" value="Genomic_DNA"/>
</dbReference>